<keyword evidence="5" id="KW-0677">Repeat</keyword>
<feature type="compositionally biased region" description="Acidic residues" evidence="9">
    <location>
        <begin position="1"/>
        <end position="44"/>
    </location>
</feature>
<keyword evidence="3" id="KW-0808">Transferase</keyword>
<dbReference type="InterPro" id="IPR031127">
    <property type="entry name" value="E3_UB_ligase_RBR"/>
</dbReference>
<dbReference type="OrthoDB" id="10009520at2759"/>
<dbReference type="PROSITE" id="PS51873">
    <property type="entry name" value="TRIAD"/>
    <property type="match status" value="1"/>
</dbReference>
<dbReference type="SUPFAM" id="SSF57850">
    <property type="entry name" value="RING/U-box"/>
    <property type="match status" value="3"/>
</dbReference>
<dbReference type="CDD" id="cd20346">
    <property type="entry name" value="BRcat_RBR_ANKIB1"/>
    <property type="match status" value="1"/>
</dbReference>
<dbReference type="SMART" id="SM00647">
    <property type="entry name" value="IBR"/>
    <property type="match status" value="2"/>
</dbReference>
<dbReference type="InterPro" id="IPR044066">
    <property type="entry name" value="TRIAD_supradom"/>
</dbReference>
<dbReference type="EMBL" id="CP017558">
    <property type="protein sequence ID" value="AOW07786.1"/>
    <property type="molecule type" value="Genomic_DNA"/>
</dbReference>
<dbReference type="Pfam" id="PF19422">
    <property type="entry name" value="Ariadne"/>
    <property type="match status" value="1"/>
</dbReference>
<dbReference type="eggNOG" id="KOG1815">
    <property type="taxonomic scope" value="Eukaryota"/>
</dbReference>
<evidence type="ECO:0000256" key="8">
    <source>
        <dbReference type="ARBA" id="ARBA00022833"/>
    </source>
</evidence>
<dbReference type="Pfam" id="PF22191">
    <property type="entry name" value="IBR_1"/>
    <property type="match status" value="1"/>
</dbReference>
<evidence type="ECO:0000256" key="5">
    <source>
        <dbReference type="ARBA" id="ARBA00022737"/>
    </source>
</evidence>
<dbReference type="RefSeq" id="XP_505950.1">
    <property type="nucleotide sequence ID" value="XM_505950.3"/>
</dbReference>
<evidence type="ECO:0000256" key="1">
    <source>
        <dbReference type="ARBA" id="ARBA00001798"/>
    </source>
</evidence>
<proteinExistence type="predicted"/>
<dbReference type="OMA" id="HRFCMIC"/>
<dbReference type="GO" id="GO:0016567">
    <property type="term" value="P:protein ubiquitination"/>
    <property type="evidence" value="ECO:0007669"/>
    <property type="project" value="InterPro"/>
</dbReference>
<evidence type="ECO:0000256" key="4">
    <source>
        <dbReference type="ARBA" id="ARBA00022723"/>
    </source>
</evidence>
<dbReference type="PROSITE" id="PS50089">
    <property type="entry name" value="ZF_RING_2"/>
    <property type="match status" value="1"/>
</dbReference>
<evidence type="ECO:0000256" key="6">
    <source>
        <dbReference type="ARBA" id="ARBA00022771"/>
    </source>
</evidence>
<dbReference type="VEuPathDB" id="FungiDB:YALI1_F34895g"/>
<evidence type="ECO:0000256" key="3">
    <source>
        <dbReference type="ARBA" id="ARBA00022679"/>
    </source>
</evidence>
<dbReference type="InterPro" id="IPR001841">
    <property type="entry name" value="Znf_RING"/>
</dbReference>
<organism evidence="10 11">
    <name type="scientific">Yarrowia lipolytica</name>
    <name type="common">Candida lipolytica</name>
    <dbReference type="NCBI Taxonomy" id="4952"/>
    <lineage>
        <taxon>Eukaryota</taxon>
        <taxon>Fungi</taxon>
        <taxon>Dikarya</taxon>
        <taxon>Ascomycota</taxon>
        <taxon>Saccharomycotina</taxon>
        <taxon>Dipodascomycetes</taxon>
        <taxon>Dipodascales</taxon>
        <taxon>Dipodascales incertae sedis</taxon>
        <taxon>Yarrowia</taxon>
    </lineage>
</organism>
<evidence type="ECO:0000313" key="10">
    <source>
        <dbReference type="EMBL" id="AOW07786.1"/>
    </source>
</evidence>
<comment type="catalytic activity">
    <reaction evidence="1">
        <text>[E2 ubiquitin-conjugating enzyme]-S-ubiquitinyl-L-cysteine + [acceptor protein]-L-lysine = [E2 ubiquitin-conjugating enzyme]-L-cysteine + [acceptor protein]-N(6)-ubiquitinyl-L-lysine.</text>
        <dbReference type="EC" id="2.3.2.31"/>
    </reaction>
</comment>
<protein>
    <recommendedName>
        <fullName evidence="2">RBR-type E3 ubiquitin transferase</fullName>
        <ecNumber evidence="2">2.3.2.31</ecNumber>
    </recommendedName>
</protein>
<dbReference type="GO" id="GO:0008270">
    <property type="term" value="F:zinc ion binding"/>
    <property type="evidence" value="ECO:0007669"/>
    <property type="project" value="UniProtKB-KW"/>
</dbReference>
<evidence type="ECO:0000313" key="11">
    <source>
        <dbReference type="Proteomes" id="UP000182444"/>
    </source>
</evidence>
<sequence>MTDTDESSQFDEESYPSDGSLDYDSEDQDMEDSQFWEEDEEMEPSSDNFGAMSHSEAIQVDHTALAASSQRVLEPEDLLKGQAADVARVSELTALEPWRAELLLWKDDWKVDHVITKYLEQGEKVLREAGMLSDDPVEFVISKPRPDFMCFLCCDEDKATSFKLACGHECCTECYSHYLRGKIQENGSLDITCPMNCKEIVPKPAVMLLTDKKLQAKYQSTLCTRYVRAHNDMKWCPAPDCGKAVKANISVTDESVIPIAECNCHQQFCLACNIDEDHLPCPCKVAARWLEKLRDESETMTWMSVNTKPCPKCTNPIEKNGGCNHINCTQCGNHFCWVCLGDWAKHGSSNYQCNMYSPEQAEEDQKSVNAKREQLDRYMFFYTRYNNHRDSAKLDEKTYKNITKTMETLQKEGKMTWLESRFLPSSFEILRQSRQTLLWTYAFAFFLDAQPEREIFLKNQEDLELHTEGLSELFEYKWDRIPGAKVNFLDKCSYLKSRRQKLVEHVMKGMEERNWKFLN</sequence>
<dbReference type="Gene3D" id="1.20.120.1750">
    <property type="match status" value="1"/>
</dbReference>
<dbReference type="VEuPathDB" id="FungiDB:YALI0_F27511g"/>
<dbReference type="GO" id="GO:0061630">
    <property type="term" value="F:ubiquitin protein ligase activity"/>
    <property type="evidence" value="ECO:0007669"/>
    <property type="project" value="UniProtKB-EC"/>
</dbReference>
<dbReference type="Proteomes" id="UP000182444">
    <property type="component" value="Chromosome 1F"/>
</dbReference>
<dbReference type="InterPro" id="IPR013083">
    <property type="entry name" value="Znf_RING/FYVE/PHD"/>
</dbReference>
<dbReference type="KEGG" id="yli:2909049"/>
<evidence type="ECO:0000256" key="7">
    <source>
        <dbReference type="ARBA" id="ARBA00022786"/>
    </source>
</evidence>
<keyword evidence="4" id="KW-0479">Metal-binding</keyword>
<dbReference type="Gene3D" id="3.30.40.10">
    <property type="entry name" value="Zinc/RING finger domain, C3HC4 (zinc finger)"/>
    <property type="match status" value="1"/>
</dbReference>
<dbReference type="GeneID" id="2909049"/>
<keyword evidence="8" id="KW-0862">Zinc</keyword>
<dbReference type="FunFam" id="1.20.120.1750:FF:000002">
    <property type="entry name" value="RBR-type E3 ubiquitin transferase"/>
    <property type="match status" value="1"/>
</dbReference>
<dbReference type="Pfam" id="PF01485">
    <property type="entry name" value="IBR"/>
    <property type="match status" value="1"/>
</dbReference>
<keyword evidence="6" id="KW-0863">Zinc-finger</keyword>
<dbReference type="CDD" id="cd20356">
    <property type="entry name" value="Rcat_RBR_HHARI-like"/>
    <property type="match status" value="1"/>
</dbReference>
<gene>
    <name evidence="10" type="ORF">YALI1_F34895g</name>
</gene>
<dbReference type="PANTHER" id="PTHR11685">
    <property type="entry name" value="RBR FAMILY RING FINGER AND IBR DOMAIN-CONTAINING"/>
    <property type="match status" value="1"/>
</dbReference>
<evidence type="ECO:0000256" key="2">
    <source>
        <dbReference type="ARBA" id="ARBA00012251"/>
    </source>
</evidence>
<reference evidence="10 11" key="1">
    <citation type="journal article" date="2016" name="PLoS ONE">
        <title>Sequence Assembly of Yarrowia lipolytica Strain W29/CLIB89 Shows Transposable Element Diversity.</title>
        <authorList>
            <person name="Magnan C."/>
            <person name="Yu J."/>
            <person name="Chang I."/>
            <person name="Jahn E."/>
            <person name="Kanomata Y."/>
            <person name="Wu J."/>
            <person name="Zeller M."/>
            <person name="Oakes M."/>
            <person name="Baldi P."/>
            <person name="Sandmeyer S."/>
        </authorList>
    </citation>
    <scope>NUCLEOTIDE SEQUENCE [LARGE SCALE GENOMIC DNA]</scope>
    <source>
        <strain evidence="11">CLIB89(W29)</strain>
    </source>
</reference>
<dbReference type="EC" id="2.3.2.31" evidence="2"/>
<dbReference type="InterPro" id="IPR002867">
    <property type="entry name" value="IBR_dom"/>
</dbReference>
<feature type="region of interest" description="Disordered" evidence="9">
    <location>
        <begin position="1"/>
        <end position="50"/>
    </location>
</feature>
<accession>A0A1H6Q0G8</accession>
<dbReference type="InterPro" id="IPR045840">
    <property type="entry name" value="Ariadne"/>
</dbReference>
<evidence type="ECO:0000256" key="9">
    <source>
        <dbReference type="SAM" id="MobiDB-lite"/>
    </source>
</evidence>
<name>A0A1H6Q0G8_YARLL</name>
<dbReference type="AlphaFoldDB" id="A0A1H6Q0G8"/>
<keyword evidence="7" id="KW-0833">Ubl conjugation pathway</keyword>